<gene>
    <name evidence="2" type="ORF">F2Q65_10130</name>
</gene>
<comment type="caution">
    <text evidence="2">The sequence shown here is derived from an EMBL/GenBank/DDBJ whole genome shotgun (WGS) entry which is preliminary data.</text>
</comment>
<dbReference type="AlphaFoldDB" id="A0A5M8FK68"/>
<organism evidence="2 3">
    <name type="scientific">Thiohalocapsa marina</name>
    <dbReference type="NCBI Taxonomy" id="424902"/>
    <lineage>
        <taxon>Bacteria</taxon>
        <taxon>Pseudomonadati</taxon>
        <taxon>Pseudomonadota</taxon>
        <taxon>Gammaproteobacteria</taxon>
        <taxon>Chromatiales</taxon>
        <taxon>Chromatiaceae</taxon>
        <taxon>Thiohalocapsa</taxon>
    </lineage>
</organism>
<dbReference type="RefSeq" id="WP_150092983.1">
    <property type="nucleotide sequence ID" value="NZ_JBFUOH010000048.1"/>
</dbReference>
<dbReference type="OrthoDB" id="5767474at2"/>
<dbReference type="InterPro" id="IPR003781">
    <property type="entry name" value="CoA-bd"/>
</dbReference>
<dbReference type="SUPFAM" id="SSF51735">
    <property type="entry name" value="NAD(P)-binding Rossmann-fold domains"/>
    <property type="match status" value="1"/>
</dbReference>
<name>A0A5M8FK68_9GAMM</name>
<dbReference type="PANTHER" id="PTHR33303:SF2">
    <property type="entry name" value="COA-BINDING DOMAIN-CONTAINING PROTEIN"/>
    <property type="match status" value="1"/>
</dbReference>
<dbReference type="EMBL" id="VWXX01000013">
    <property type="protein sequence ID" value="KAA6185077.1"/>
    <property type="molecule type" value="Genomic_DNA"/>
</dbReference>
<proteinExistence type="predicted"/>
<protein>
    <submittedName>
        <fullName evidence="2">CoA-binding protein</fullName>
    </submittedName>
</protein>
<sequence>MDKQPSVYETFFDLDRYGVVGHSQAKPFPLLSYRGLKARGKQVLAIDPSCDSIDGDKAYPSLAALPHPVQGLIIEVPKAETRDWVAAAAEAGIKDVWIHMAHDTPEAVALAREKGINLRTGTCAVMYLAPTLSYHGIHKIVMKLLGKY</sequence>
<dbReference type="Pfam" id="PF13380">
    <property type="entry name" value="CoA_binding_2"/>
    <property type="match status" value="1"/>
</dbReference>
<feature type="domain" description="CoA-binding" evidence="1">
    <location>
        <begin position="33"/>
        <end position="126"/>
    </location>
</feature>
<accession>A0A5M8FK68</accession>
<dbReference type="InterPro" id="IPR036291">
    <property type="entry name" value="NAD(P)-bd_dom_sf"/>
</dbReference>
<reference evidence="2 3" key="1">
    <citation type="submission" date="2019-09" db="EMBL/GenBank/DDBJ databases">
        <title>Whole-genome sequence of the purple sulfur bacterium Thiohalocapsa marina DSM 19078.</title>
        <authorList>
            <person name="Kyndt J.A."/>
            <person name="Meyer T.E."/>
        </authorList>
    </citation>
    <scope>NUCLEOTIDE SEQUENCE [LARGE SCALE GENOMIC DNA]</scope>
    <source>
        <strain evidence="2 3">DSM 19078</strain>
    </source>
</reference>
<evidence type="ECO:0000259" key="1">
    <source>
        <dbReference type="Pfam" id="PF13380"/>
    </source>
</evidence>
<keyword evidence="3" id="KW-1185">Reference proteome</keyword>
<dbReference type="PANTHER" id="PTHR33303">
    <property type="entry name" value="CYTOPLASMIC PROTEIN-RELATED"/>
    <property type="match status" value="1"/>
</dbReference>
<dbReference type="Proteomes" id="UP000322981">
    <property type="component" value="Unassembled WGS sequence"/>
</dbReference>
<evidence type="ECO:0000313" key="2">
    <source>
        <dbReference type="EMBL" id="KAA6185077.1"/>
    </source>
</evidence>
<dbReference type="Gene3D" id="3.40.50.720">
    <property type="entry name" value="NAD(P)-binding Rossmann-like Domain"/>
    <property type="match status" value="1"/>
</dbReference>
<evidence type="ECO:0000313" key="3">
    <source>
        <dbReference type="Proteomes" id="UP000322981"/>
    </source>
</evidence>